<dbReference type="PANTHER" id="PTHR48111">
    <property type="entry name" value="REGULATOR OF RPOS"/>
    <property type="match status" value="1"/>
</dbReference>
<evidence type="ECO:0000259" key="9">
    <source>
        <dbReference type="PROSITE" id="PS51755"/>
    </source>
</evidence>
<name>A0ABX3HAT3_PAEBO</name>
<dbReference type="InterPro" id="IPR011006">
    <property type="entry name" value="CheY-like_superfamily"/>
</dbReference>
<dbReference type="SMART" id="SM00862">
    <property type="entry name" value="Trans_reg_C"/>
    <property type="match status" value="1"/>
</dbReference>
<keyword evidence="11" id="KW-1185">Reference proteome</keyword>
<dbReference type="EMBL" id="MPTB01000017">
    <property type="protein sequence ID" value="OMD47080.1"/>
    <property type="molecule type" value="Genomic_DNA"/>
</dbReference>
<dbReference type="PROSITE" id="PS51755">
    <property type="entry name" value="OMPR_PHOB"/>
    <property type="match status" value="1"/>
</dbReference>
<evidence type="ECO:0000256" key="1">
    <source>
        <dbReference type="ARBA" id="ARBA00022553"/>
    </source>
</evidence>
<feature type="domain" description="OmpR/PhoB-type" evidence="9">
    <location>
        <begin position="138"/>
        <end position="237"/>
    </location>
</feature>
<evidence type="ECO:0000256" key="4">
    <source>
        <dbReference type="ARBA" id="ARBA00023125"/>
    </source>
</evidence>
<dbReference type="Proteomes" id="UP000187412">
    <property type="component" value="Unassembled WGS sequence"/>
</dbReference>
<keyword evidence="4 7" id="KW-0238">DNA-binding</keyword>
<dbReference type="CDD" id="cd00383">
    <property type="entry name" value="trans_reg_C"/>
    <property type="match status" value="1"/>
</dbReference>
<dbReference type="PANTHER" id="PTHR48111:SF40">
    <property type="entry name" value="PHOSPHATE REGULON TRANSCRIPTIONAL REGULATORY PROTEIN PHOB"/>
    <property type="match status" value="1"/>
</dbReference>
<evidence type="ECO:0000256" key="7">
    <source>
        <dbReference type="PROSITE-ProRule" id="PRU01091"/>
    </source>
</evidence>
<dbReference type="Pfam" id="PF00072">
    <property type="entry name" value="Response_reg"/>
    <property type="match status" value="1"/>
</dbReference>
<sequence length="242" mass="28110">MSRTVLLADDDPDILELLRLFLERENLKVLEALNGIEAWSFIQEQRVDLAVIDIMMPELDGIQLLKLLRTDYKIPVIIISAKNEDSDKILGLQLGADDFIAKPFNPLEVMARIQAMLRRTYEFNEPTGQEDPEPPAPQERTVIGQLELDHLDCVLYKEGQDIPLTAIEYKLLTTFMDSPGRVWTKKQLFEQAWSDPYYEDANTIMVHISRLREKIEDNARQPVYIRTIRGLGYKFARKDEFR</sequence>
<dbReference type="PROSITE" id="PS50110">
    <property type="entry name" value="RESPONSE_REGULATORY"/>
    <property type="match status" value="1"/>
</dbReference>
<organism evidence="10 11">
    <name type="scientific">Paenibacillus borealis</name>
    <dbReference type="NCBI Taxonomy" id="160799"/>
    <lineage>
        <taxon>Bacteria</taxon>
        <taxon>Bacillati</taxon>
        <taxon>Bacillota</taxon>
        <taxon>Bacilli</taxon>
        <taxon>Bacillales</taxon>
        <taxon>Paenibacillaceae</taxon>
        <taxon>Paenibacillus</taxon>
    </lineage>
</organism>
<evidence type="ECO:0000313" key="11">
    <source>
        <dbReference type="Proteomes" id="UP000187412"/>
    </source>
</evidence>
<evidence type="ECO:0000259" key="8">
    <source>
        <dbReference type="PROSITE" id="PS50110"/>
    </source>
</evidence>
<keyword evidence="3" id="KW-0805">Transcription regulation</keyword>
<dbReference type="Pfam" id="PF00486">
    <property type="entry name" value="Trans_reg_C"/>
    <property type="match status" value="1"/>
</dbReference>
<reference evidence="10 11" key="1">
    <citation type="submission" date="2016-10" db="EMBL/GenBank/DDBJ databases">
        <title>Paenibacillus species isolates.</title>
        <authorList>
            <person name="Beno S.M."/>
        </authorList>
    </citation>
    <scope>NUCLEOTIDE SEQUENCE [LARGE SCALE GENOMIC DNA]</scope>
    <source>
        <strain evidence="10 11">FSL H7-0744</strain>
    </source>
</reference>
<comment type="caution">
    <text evidence="10">The sequence shown here is derived from an EMBL/GenBank/DDBJ whole genome shotgun (WGS) entry which is preliminary data.</text>
</comment>
<evidence type="ECO:0000256" key="5">
    <source>
        <dbReference type="ARBA" id="ARBA00023163"/>
    </source>
</evidence>
<dbReference type="GO" id="GO:0003677">
    <property type="term" value="F:DNA binding"/>
    <property type="evidence" value="ECO:0007669"/>
    <property type="project" value="UniProtKB-KW"/>
</dbReference>
<dbReference type="Gene3D" id="3.40.50.2300">
    <property type="match status" value="1"/>
</dbReference>
<gene>
    <name evidence="10" type="ORF">BSK56_14755</name>
</gene>
<keyword evidence="2" id="KW-0902">Two-component regulatory system</keyword>
<dbReference type="Gene3D" id="1.10.10.10">
    <property type="entry name" value="Winged helix-like DNA-binding domain superfamily/Winged helix DNA-binding domain"/>
    <property type="match status" value="1"/>
</dbReference>
<dbReference type="SUPFAM" id="SSF52172">
    <property type="entry name" value="CheY-like"/>
    <property type="match status" value="1"/>
</dbReference>
<evidence type="ECO:0000256" key="3">
    <source>
        <dbReference type="ARBA" id="ARBA00023015"/>
    </source>
</evidence>
<dbReference type="InterPro" id="IPR001789">
    <property type="entry name" value="Sig_transdc_resp-reg_receiver"/>
</dbReference>
<dbReference type="SMART" id="SM00448">
    <property type="entry name" value="REC"/>
    <property type="match status" value="1"/>
</dbReference>
<dbReference type="InterPro" id="IPR039420">
    <property type="entry name" value="WalR-like"/>
</dbReference>
<protein>
    <submittedName>
        <fullName evidence="10">DNA-binding response regulator</fullName>
    </submittedName>
</protein>
<feature type="DNA-binding region" description="OmpR/PhoB-type" evidence="7">
    <location>
        <begin position="138"/>
        <end position="237"/>
    </location>
</feature>
<evidence type="ECO:0000256" key="2">
    <source>
        <dbReference type="ARBA" id="ARBA00023012"/>
    </source>
</evidence>
<feature type="domain" description="Response regulatory" evidence="8">
    <location>
        <begin position="4"/>
        <end position="117"/>
    </location>
</feature>
<dbReference type="RefSeq" id="WP_076111227.1">
    <property type="nucleotide sequence ID" value="NZ_MPTB01000017.1"/>
</dbReference>
<proteinExistence type="predicted"/>
<dbReference type="InterPro" id="IPR001867">
    <property type="entry name" value="OmpR/PhoB-type_DNA-bd"/>
</dbReference>
<evidence type="ECO:0000313" key="10">
    <source>
        <dbReference type="EMBL" id="OMD47080.1"/>
    </source>
</evidence>
<keyword evidence="1 6" id="KW-0597">Phosphoprotein</keyword>
<dbReference type="Gene3D" id="6.10.250.690">
    <property type="match status" value="1"/>
</dbReference>
<feature type="modified residue" description="4-aspartylphosphate" evidence="6">
    <location>
        <position position="53"/>
    </location>
</feature>
<accession>A0ABX3HAT3</accession>
<evidence type="ECO:0000256" key="6">
    <source>
        <dbReference type="PROSITE-ProRule" id="PRU00169"/>
    </source>
</evidence>
<keyword evidence="5" id="KW-0804">Transcription</keyword>
<dbReference type="InterPro" id="IPR036388">
    <property type="entry name" value="WH-like_DNA-bd_sf"/>
</dbReference>